<evidence type="ECO:0000313" key="1">
    <source>
        <dbReference type="EMBL" id="GIX76564.1"/>
    </source>
</evidence>
<evidence type="ECO:0000313" key="2">
    <source>
        <dbReference type="Proteomes" id="UP001054945"/>
    </source>
</evidence>
<sequence>MSKTKNNKQLFKKKTLFKSSSQDIMIPSERELSCDRRVTGRKVQSGLSLENTARTERQGFSFSARGDVKNGAGRFQGARLGATG</sequence>
<comment type="caution">
    <text evidence="1">The sequence shown here is derived from an EMBL/GenBank/DDBJ whole genome shotgun (WGS) entry which is preliminary data.</text>
</comment>
<keyword evidence="2" id="KW-1185">Reference proteome</keyword>
<name>A0AAV4MXH4_CAEEX</name>
<dbReference type="EMBL" id="BPLR01002673">
    <property type="protein sequence ID" value="GIX76564.1"/>
    <property type="molecule type" value="Genomic_DNA"/>
</dbReference>
<dbReference type="AlphaFoldDB" id="A0AAV4MXH4"/>
<gene>
    <name evidence="1" type="ORF">CEXT_788931</name>
</gene>
<organism evidence="1 2">
    <name type="scientific">Caerostris extrusa</name>
    <name type="common">Bark spider</name>
    <name type="synonym">Caerostris bankana</name>
    <dbReference type="NCBI Taxonomy" id="172846"/>
    <lineage>
        <taxon>Eukaryota</taxon>
        <taxon>Metazoa</taxon>
        <taxon>Ecdysozoa</taxon>
        <taxon>Arthropoda</taxon>
        <taxon>Chelicerata</taxon>
        <taxon>Arachnida</taxon>
        <taxon>Araneae</taxon>
        <taxon>Araneomorphae</taxon>
        <taxon>Entelegynae</taxon>
        <taxon>Araneoidea</taxon>
        <taxon>Araneidae</taxon>
        <taxon>Caerostris</taxon>
    </lineage>
</organism>
<proteinExistence type="predicted"/>
<reference evidence="1 2" key="1">
    <citation type="submission" date="2021-06" db="EMBL/GenBank/DDBJ databases">
        <title>Caerostris extrusa draft genome.</title>
        <authorList>
            <person name="Kono N."/>
            <person name="Arakawa K."/>
        </authorList>
    </citation>
    <scope>NUCLEOTIDE SEQUENCE [LARGE SCALE GENOMIC DNA]</scope>
</reference>
<accession>A0AAV4MXH4</accession>
<protein>
    <submittedName>
        <fullName evidence="1">Uncharacterized protein</fullName>
    </submittedName>
</protein>
<dbReference type="Proteomes" id="UP001054945">
    <property type="component" value="Unassembled WGS sequence"/>
</dbReference>